<dbReference type="GO" id="GO:0005886">
    <property type="term" value="C:plasma membrane"/>
    <property type="evidence" value="ECO:0007669"/>
    <property type="project" value="InterPro"/>
</dbReference>
<keyword evidence="1" id="KW-1133">Transmembrane helix</keyword>
<dbReference type="GO" id="GO:0032185">
    <property type="term" value="P:septin cytoskeleton organization"/>
    <property type="evidence" value="ECO:0007669"/>
    <property type="project" value="TreeGrafter"/>
</dbReference>
<proteinExistence type="predicted"/>
<sequence>MKLINTILNLVLLAGTTLLLVFILLSGSTDHFPFNTFYSVRANTSAIQGAFQESAWTFWGVCDYLNWQDCKVGPAYPISPVDNFNTSEGVPTSFINNRDTYYYLSRFAFAFLLVGLGFTAFALLVDMLGLCFTVIDKVVIVLVTIALFFTAGFASFSTAATVMAKNAFSLSDMAAKVGVKYMAMTWAAFACILLVFFNTCAANIATSYRKHIERVNESKQSQAYYQSAPAAADNNAVLGDESSFTRDPALTEKDDAGSGGIRFFRIKRNHKTADDESV</sequence>
<dbReference type="KEGG" id="asau:88175513"/>
<keyword evidence="3" id="KW-1185">Reference proteome</keyword>
<dbReference type="PANTHER" id="PTHR36414:SF1">
    <property type="entry name" value="PROTEIN SUR7"/>
    <property type="match status" value="1"/>
</dbReference>
<keyword evidence="1" id="KW-0472">Membrane</keyword>
<feature type="transmembrane region" description="Helical" evidence="1">
    <location>
        <begin position="7"/>
        <end position="25"/>
    </location>
</feature>
<dbReference type="AlphaFoldDB" id="A0AAX4HFI0"/>
<gene>
    <name evidence="2" type="ORF">PUMCH_004453</name>
</gene>
<dbReference type="GO" id="GO:0031505">
    <property type="term" value="P:fungal-type cell wall organization"/>
    <property type="evidence" value="ECO:0007669"/>
    <property type="project" value="TreeGrafter"/>
</dbReference>
<reference evidence="2 3" key="1">
    <citation type="submission" date="2023-10" db="EMBL/GenBank/DDBJ databases">
        <title>Draft Genome Sequence of Candida saopaulonensis from a very Premature Infant with Sepsis.</title>
        <authorList>
            <person name="Ning Y."/>
            <person name="Dai R."/>
            <person name="Xiao M."/>
            <person name="Xu Y."/>
            <person name="Yan Q."/>
            <person name="Zhang L."/>
        </authorList>
    </citation>
    <scope>NUCLEOTIDE SEQUENCE [LARGE SCALE GENOMIC DNA]</scope>
    <source>
        <strain evidence="2 3">19XY460</strain>
    </source>
</reference>
<evidence type="ECO:0000256" key="1">
    <source>
        <dbReference type="SAM" id="Phobius"/>
    </source>
</evidence>
<protein>
    <recommendedName>
        <fullName evidence="4">SUR7 family protein FMP45</fullName>
    </recommendedName>
</protein>
<evidence type="ECO:0008006" key="4">
    <source>
        <dbReference type="Google" id="ProtNLM"/>
    </source>
</evidence>
<dbReference type="Proteomes" id="UP001338582">
    <property type="component" value="Chromosome 5"/>
</dbReference>
<dbReference type="GO" id="GO:0030866">
    <property type="term" value="P:cortical actin cytoskeleton organization"/>
    <property type="evidence" value="ECO:0007669"/>
    <property type="project" value="TreeGrafter"/>
</dbReference>
<dbReference type="GO" id="GO:0006897">
    <property type="term" value="P:endocytosis"/>
    <property type="evidence" value="ECO:0007669"/>
    <property type="project" value="TreeGrafter"/>
</dbReference>
<dbReference type="InterPro" id="IPR009571">
    <property type="entry name" value="SUR7/Rim9-like_fungi"/>
</dbReference>
<feature type="transmembrane region" description="Helical" evidence="1">
    <location>
        <begin position="183"/>
        <end position="205"/>
    </location>
</feature>
<keyword evidence="1" id="KW-0812">Transmembrane</keyword>
<accession>A0AAX4HFI0</accession>
<feature type="transmembrane region" description="Helical" evidence="1">
    <location>
        <begin position="139"/>
        <end position="163"/>
    </location>
</feature>
<feature type="transmembrane region" description="Helical" evidence="1">
    <location>
        <begin position="107"/>
        <end position="132"/>
    </location>
</feature>
<dbReference type="RefSeq" id="XP_062879459.1">
    <property type="nucleotide sequence ID" value="XM_063023389.1"/>
</dbReference>
<dbReference type="PANTHER" id="PTHR36414">
    <property type="entry name" value="PROTEIN SUR7"/>
    <property type="match status" value="1"/>
</dbReference>
<name>A0AAX4HFI0_9ASCO</name>
<organism evidence="2 3">
    <name type="scientific">Australozyma saopauloensis</name>
    <dbReference type="NCBI Taxonomy" id="291208"/>
    <lineage>
        <taxon>Eukaryota</taxon>
        <taxon>Fungi</taxon>
        <taxon>Dikarya</taxon>
        <taxon>Ascomycota</taxon>
        <taxon>Saccharomycotina</taxon>
        <taxon>Pichiomycetes</taxon>
        <taxon>Metschnikowiaceae</taxon>
        <taxon>Australozyma</taxon>
    </lineage>
</organism>
<dbReference type="GO" id="GO:0045121">
    <property type="term" value="C:membrane raft"/>
    <property type="evidence" value="ECO:0007669"/>
    <property type="project" value="TreeGrafter"/>
</dbReference>
<dbReference type="GO" id="GO:0005938">
    <property type="term" value="C:cell cortex"/>
    <property type="evidence" value="ECO:0007669"/>
    <property type="project" value="TreeGrafter"/>
</dbReference>
<dbReference type="GeneID" id="88175513"/>
<dbReference type="EMBL" id="CP138898">
    <property type="protein sequence ID" value="WPK27081.1"/>
    <property type="molecule type" value="Genomic_DNA"/>
</dbReference>
<evidence type="ECO:0000313" key="3">
    <source>
        <dbReference type="Proteomes" id="UP001338582"/>
    </source>
</evidence>
<evidence type="ECO:0000313" key="2">
    <source>
        <dbReference type="EMBL" id="WPK27081.1"/>
    </source>
</evidence>
<dbReference type="Pfam" id="PF06687">
    <property type="entry name" value="SUR7"/>
    <property type="match status" value="1"/>
</dbReference>